<dbReference type="Proteomes" id="UP001152320">
    <property type="component" value="Chromosome 13"/>
</dbReference>
<reference evidence="2" key="1">
    <citation type="submission" date="2021-10" db="EMBL/GenBank/DDBJ databases">
        <title>Tropical sea cucumber genome reveals ecological adaptation and Cuvierian tubules defense mechanism.</title>
        <authorList>
            <person name="Chen T."/>
        </authorList>
    </citation>
    <scope>NUCLEOTIDE SEQUENCE</scope>
    <source>
        <strain evidence="2">Nanhai2018</strain>
        <tissue evidence="2">Muscle</tissue>
    </source>
</reference>
<keyword evidence="3" id="KW-1185">Reference proteome</keyword>
<name>A0A9Q1H2F6_HOLLE</name>
<sequence>MKLSSPERSVLSKGLNFVPLNPLPDEFSIRRDVSSFCRRLRLRLHFADSDETDNTSSEDVFRSFQSKRSPWTPKPVTPFRNISLDEQKVLLSLKKNKNLIIKPADKGGATVVWRRDLYVSEAEKQLSDQTAYTELPMDPTSEIQTLVKKLSYPCKSKASS</sequence>
<comment type="caution">
    <text evidence="2">The sequence shown here is derived from an EMBL/GenBank/DDBJ whole genome shotgun (WGS) entry which is preliminary data.</text>
</comment>
<dbReference type="AlphaFoldDB" id="A0A9Q1H2F6"/>
<protein>
    <submittedName>
        <fullName evidence="2">Uncharacterized protein</fullName>
    </submittedName>
</protein>
<accession>A0A9Q1H2F6</accession>
<gene>
    <name evidence="2" type="ORF">HOLleu_27590</name>
</gene>
<proteinExistence type="predicted"/>
<feature type="region of interest" description="Disordered" evidence="1">
    <location>
        <begin position="50"/>
        <end position="72"/>
    </location>
</feature>
<evidence type="ECO:0000256" key="1">
    <source>
        <dbReference type="SAM" id="MobiDB-lite"/>
    </source>
</evidence>
<dbReference type="EMBL" id="JAIZAY010000013">
    <property type="protein sequence ID" value="KAJ8031004.1"/>
    <property type="molecule type" value="Genomic_DNA"/>
</dbReference>
<dbReference type="OrthoDB" id="9909555at2759"/>
<evidence type="ECO:0000313" key="2">
    <source>
        <dbReference type="EMBL" id="KAJ8031004.1"/>
    </source>
</evidence>
<evidence type="ECO:0000313" key="3">
    <source>
        <dbReference type="Proteomes" id="UP001152320"/>
    </source>
</evidence>
<organism evidence="2 3">
    <name type="scientific">Holothuria leucospilota</name>
    <name type="common">Black long sea cucumber</name>
    <name type="synonym">Mertensiothuria leucospilota</name>
    <dbReference type="NCBI Taxonomy" id="206669"/>
    <lineage>
        <taxon>Eukaryota</taxon>
        <taxon>Metazoa</taxon>
        <taxon>Echinodermata</taxon>
        <taxon>Eleutherozoa</taxon>
        <taxon>Echinozoa</taxon>
        <taxon>Holothuroidea</taxon>
        <taxon>Aspidochirotacea</taxon>
        <taxon>Aspidochirotida</taxon>
        <taxon>Holothuriidae</taxon>
        <taxon>Holothuria</taxon>
    </lineage>
</organism>